<keyword evidence="1" id="KW-0472">Membrane</keyword>
<evidence type="ECO:0000313" key="2">
    <source>
        <dbReference type="EMBL" id="KOC90928.1"/>
    </source>
</evidence>
<dbReference type="EMBL" id="JRXF01000007">
    <property type="protein sequence ID" value="KOC94292.1"/>
    <property type="molecule type" value="Genomic_DNA"/>
</dbReference>
<dbReference type="PATRIC" id="fig|1560201.3.peg.1551"/>
<sequence length="146" mass="16707">MQTGMVIKWAHRSITAILVIIITAMAINFYLTHKPYDDRLYRKQQLSDSVWLYITQYQHAGATDTDVYRYYLNHNITGDPLKALTQTSPFMTADRPDAIVNALANKVTVRITGKIYSFSNSVFFYDDKVAVMPVVDLYASGVNSWR</sequence>
<feature type="transmembrane region" description="Helical" evidence="1">
    <location>
        <begin position="12"/>
        <end position="31"/>
    </location>
</feature>
<dbReference type="Proteomes" id="UP000037088">
    <property type="component" value="Unassembled WGS sequence"/>
</dbReference>
<keyword evidence="1" id="KW-0812">Transmembrane</keyword>
<organism evidence="3 4">
    <name type="scientific">Winslowiella iniecta</name>
    <dbReference type="NCBI Taxonomy" id="1560201"/>
    <lineage>
        <taxon>Bacteria</taxon>
        <taxon>Pseudomonadati</taxon>
        <taxon>Pseudomonadota</taxon>
        <taxon>Gammaproteobacteria</taxon>
        <taxon>Enterobacterales</taxon>
        <taxon>Erwiniaceae</taxon>
        <taxon>Winslowiella</taxon>
    </lineage>
</organism>
<dbReference type="Proteomes" id="UP000036851">
    <property type="component" value="Unassembled WGS sequence"/>
</dbReference>
<reference evidence="4 5" key="1">
    <citation type="journal article" date="2015" name="Int. J. Syst. Evol. Microbiol.">
        <title>Erwinia iniecta sp. nov., isolated from Russian wheat aphids (Diuraphis noxia).</title>
        <authorList>
            <person name="Campillo T."/>
            <person name="Luna E."/>
            <person name="Portier P."/>
            <person name="Fischer-Le Saux M."/>
            <person name="Lapitan N."/>
            <person name="Tisserat N.A."/>
            <person name="Leach J.E."/>
        </authorList>
    </citation>
    <scope>NUCLEOTIDE SEQUENCE [LARGE SCALE GENOMIC DNA]</scope>
    <source>
        <strain evidence="2 5">B120</strain>
        <strain evidence="3 4">B149</strain>
    </source>
</reference>
<gene>
    <name evidence="2" type="ORF">NG42_07275</name>
    <name evidence="3" type="ORF">NG43_06350</name>
</gene>
<dbReference type="EMBL" id="JRXE01000008">
    <property type="protein sequence ID" value="KOC90928.1"/>
    <property type="molecule type" value="Genomic_DNA"/>
</dbReference>
<dbReference type="OrthoDB" id="6434310at2"/>
<comment type="caution">
    <text evidence="3">The sequence shown here is derived from an EMBL/GenBank/DDBJ whole genome shotgun (WGS) entry which is preliminary data.</text>
</comment>
<accession>A0A0L7TFZ2</accession>
<proteinExistence type="predicted"/>
<dbReference type="AlphaFoldDB" id="A0A0L7TFZ2"/>
<dbReference type="RefSeq" id="WP_052898692.1">
    <property type="nucleotide sequence ID" value="NZ_JRXE01000008.1"/>
</dbReference>
<evidence type="ECO:0000313" key="4">
    <source>
        <dbReference type="Proteomes" id="UP000036851"/>
    </source>
</evidence>
<keyword evidence="5" id="KW-1185">Reference proteome</keyword>
<evidence type="ECO:0000313" key="3">
    <source>
        <dbReference type="EMBL" id="KOC94292.1"/>
    </source>
</evidence>
<keyword evidence="1" id="KW-1133">Transmembrane helix</keyword>
<protein>
    <submittedName>
        <fullName evidence="3">Uncharacterized protein</fullName>
    </submittedName>
</protein>
<name>A0A0L7TFZ2_9GAMM</name>
<evidence type="ECO:0000313" key="5">
    <source>
        <dbReference type="Proteomes" id="UP000037088"/>
    </source>
</evidence>
<evidence type="ECO:0000256" key="1">
    <source>
        <dbReference type="SAM" id="Phobius"/>
    </source>
</evidence>